<dbReference type="PANTHER" id="PTHR37449:SF1">
    <property type="entry name" value="OS02G0159950 PROTEIN"/>
    <property type="match status" value="1"/>
</dbReference>
<dbReference type="VEuPathDB" id="VectorBase:AATE006037"/>
<protein>
    <submittedName>
        <fullName evidence="1">Uncharacterized protein</fullName>
    </submittedName>
</protein>
<organism evidence="1">
    <name type="scientific">Anopheles atroparvus</name>
    <name type="common">European mosquito</name>
    <dbReference type="NCBI Taxonomy" id="41427"/>
    <lineage>
        <taxon>Eukaryota</taxon>
        <taxon>Metazoa</taxon>
        <taxon>Ecdysozoa</taxon>
        <taxon>Arthropoda</taxon>
        <taxon>Hexapoda</taxon>
        <taxon>Insecta</taxon>
        <taxon>Pterygota</taxon>
        <taxon>Neoptera</taxon>
        <taxon>Endopterygota</taxon>
        <taxon>Diptera</taxon>
        <taxon>Nematocera</taxon>
        <taxon>Culicoidea</taxon>
        <taxon>Culicidae</taxon>
        <taxon>Anophelinae</taxon>
        <taxon>Anopheles</taxon>
    </lineage>
</organism>
<name>A0A182IV30_ANOAO</name>
<sequence>MGSSSDHHGIPEFVQGSKRTLTSYRFQCCIASQRGKIGARVALGEQRQALQVGVAERTALLLQQPAEEQLARILVRQGHVDALRKAPKGRLVELLGSVGGGHDDYLVGFRVGRPSNCTRNSVFSRRVASCSLLLRSDSTESTSSMKMIDGCSSRATAKSARTSFSPSPTYLLVSDAADMLKKVAEHSVATARASSVLPLPGGPNSSSPLAGVRSPALGSLPHLSAASPTLDGDAPLQLQDALPVEFNGQLFLIYKFKGT</sequence>
<dbReference type="PANTHER" id="PTHR37449">
    <property type="match status" value="1"/>
</dbReference>
<reference evidence="1" key="1">
    <citation type="submission" date="2022-08" db="UniProtKB">
        <authorList>
            <consortium name="EnsemblMetazoa"/>
        </authorList>
    </citation>
    <scope>IDENTIFICATION</scope>
    <source>
        <strain evidence="1">EBRO</strain>
    </source>
</reference>
<proteinExistence type="predicted"/>
<dbReference type="AlphaFoldDB" id="A0A182IV30"/>
<dbReference type="EnsemblMetazoa" id="AATE006037-RA">
    <property type="protein sequence ID" value="AATE006037-PA.1"/>
    <property type="gene ID" value="AATE006037"/>
</dbReference>
<evidence type="ECO:0000313" key="1">
    <source>
        <dbReference type="EnsemblMetazoa" id="AATE006037-PA.1"/>
    </source>
</evidence>
<accession>A0A182IV30</accession>